<evidence type="ECO:0000313" key="4">
    <source>
        <dbReference type="EMBL" id="NBI33892.1"/>
    </source>
</evidence>
<evidence type="ECO:0000256" key="3">
    <source>
        <dbReference type="ARBA" id="ARBA00022842"/>
    </source>
</evidence>
<dbReference type="EMBL" id="QWKH01000008">
    <property type="protein sequence ID" value="NBI33892.1"/>
    <property type="molecule type" value="Genomic_DNA"/>
</dbReference>
<proteinExistence type="predicted"/>
<dbReference type="GO" id="GO:0046872">
    <property type="term" value="F:metal ion binding"/>
    <property type="evidence" value="ECO:0007669"/>
    <property type="project" value="UniProtKB-KW"/>
</dbReference>
<keyword evidence="2 4" id="KW-0378">Hydrolase</keyword>
<sequence>MVAISRGNSDGAQRELLDTAAKDEVASGAGCPVRLAVFDFDGTSIRGNSPVLLCRYLVKRKMLRKSVVLRILLWGLAYSLRLPQNEAWVRGLVFTAFEGKPKAQVDEFLFRFYDEVIRERFHAQADETMRRYGSEGCVVMVVSATFEPIVLRAMEHHPFDCQISTRMRVAPDGTYTTQVDGACIEGAEKLAAIHRFADARYGAGRWVLEAAYGDHHSDRTLLSAARHAFAVDPDRPLRRTAARFGWTVLDW</sequence>
<dbReference type="Pfam" id="PF12710">
    <property type="entry name" value="HAD"/>
    <property type="match status" value="1"/>
</dbReference>
<evidence type="ECO:0000256" key="1">
    <source>
        <dbReference type="ARBA" id="ARBA00022723"/>
    </source>
</evidence>
<dbReference type="GO" id="GO:0016787">
    <property type="term" value="F:hydrolase activity"/>
    <property type="evidence" value="ECO:0007669"/>
    <property type="project" value="UniProtKB-KW"/>
</dbReference>
<dbReference type="NCBIfam" id="TIGR01490">
    <property type="entry name" value="HAD-SF-IB-hyp1"/>
    <property type="match status" value="1"/>
</dbReference>
<gene>
    <name evidence="4" type="ORF">D1639_02345</name>
</gene>
<evidence type="ECO:0000256" key="2">
    <source>
        <dbReference type="ARBA" id="ARBA00022801"/>
    </source>
</evidence>
<dbReference type="PANTHER" id="PTHR43344:SF13">
    <property type="entry name" value="PHOSPHATASE RV3661-RELATED"/>
    <property type="match status" value="1"/>
</dbReference>
<dbReference type="PANTHER" id="PTHR43344">
    <property type="entry name" value="PHOSPHOSERINE PHOSPHATASE"/>
    <property type="match status" value="1"/>
</dbReference>
<dbReference type="SUPFAM" id="SSF56784">
    <property type="entry name" value="HAD-like"/>
    <property type="match status" value="1"/>
</dbReference>
<dbReference type="AlphaFoldDB" id="A0A7C9NUC4"/>
<organism evidence="4">
    <name type="scientific">Muribaculaceae bacterium Z82</name>
    <dbReference type="NCBI Taxonomy" id="2304548"/>
    <lineage>
        <taxon>Bacteria</taxon>
        <taxon>Pseudomonadati</taxon>
        <taxon>Bacteroidota</taxon>
        <taxon>Bacteroidia</taxon>
        <taxon>Bacteroidales</taxon>
        <taxon>Muribaculaceae</taxon>
    </lineage>
</organism>
<keyword evidence="3" id="KW-0460">Magnesium</keyword>
<keyword evidence="1" id="KW-0479">Metal-binding</keyword>
<dbReference type="InterPro" id="IPR050582">
    <property type="entry name" value="HAD-like_SerB"/>
</dbReference>
<dbReference type="InterPro" id="IPR036412">
    <property type="entry name" value="HAD-like_sf"/>
</dbReference>
<accession>A0A7C9NUC4</accession>
<dbReference type="InterPro" id="IPR006385">
    <property type="entry name" value="HAD_hydro_SerB1"/>
</dbReference>
<dbReference type="Gene3D" id="1.20.1440.100">
    <property type="entry name" value="SG protein - dephosphorylation function"/>
    <property type="match status" value="1"/>
</dbReference>
<dbReference type="NCBIfam" id="TIGR01488">
    <property type="entry name" value="HAD-SF-IB"/>
    <property type="match status" value="1"/>
</dbReference>
<reference evidence="4" key="1">
    <citation type="submission" date="2018-08" db="EMBL/GenBank/DDBJ databases">
        <title>Murine metabolic-syndrome-specific gut microbial biobank.</title>
        <authorList>
            <person name="Liu C."/>
        </authorList>
    </citation>
    <scope>NUCLEOTIDE SEQUENCE [LARGE SCALE GENOMIC DNA]</scope>
    <source>
        <strain evidence="4">Z82</strain>
    </source>
</reference>
<dbReference type="InterPro" id="IPR023214">
    <property type="entry name" value="HAD_sf"/>
</dbReference>
<name>A0A7C9NUC4_9BACT</name>
<protein>
    <submittedName>
        <fullName evidence="4">HAD-IB family hydrolase</fullName>
    </submittedName>
</protein>
<dbReference type="Gene3D" id="3.40.50.1000">
    <property type="entry name" value="HAD superfamily/HAD-like"/>
    <property type="match status" value="1"/>
</dbReference>
<comment type="caution">
    <text evidence="4">The sequence shown here is derived from an EMBL/GenBank/DDBJ whole genome shotgun (WGS) entry which is preliminary data.</text>
</comment>